<evidence type="ECO:0008006" key="4">
    <source>
        <dbReference type="Google" id="ProtNLM"/>
    </source>
</evidence>
<reference evidence="3" key="1">
    <citation type="submission" date="2024-06" db="EMBL/GenBank/DDBJ databases">
        <title>Draft Genome Sequences of Epichloe bromicola Strains Isolated from Elymus ciliaris.</title>
        <authorList>
            <consortium name="Epichloe bromicola genome sequencing consortium"/>
            <person name="Miura A."/>
            <person name="Imano S."/>
            <person name="Ashida A."/>
            <person name="Sato I."/>
            <person name="Chiba S."/>
            <person name="Tanaka A."/>
            <person name="Camagna M."/>
            <person name="Takemoto D."/>
        </authorList>
    </citation>
    <scope>NUCLEOTIDE SEQUENCE [LARGE SCALE GENOMIC DNA]</scope>
    <source>
        <strain evidence="3">DP</strain>
    </source>
</reference>
<evidence type="ECO:0000256" key="1">
    <source>
        <dbReference type="SAM" id="MobiDB-lite"/>
    </source>
</evidence>
<dbReference type="Pfam" id="PF04801">
    <property type="entry name" value="RPC5"/>
    <property type="match status" value="1"/>
</dbReference>
<evidence type="ECO:0000313" key="3">
    <source>
        <dbReference type="Proteomes" id="UP001562357"/>
    </source>
</evidence>
<comment type="caution">
    <text evidence="2">The sequence shown here is derived from an EMBL/GenBank/DDBJ whole genome shotgun (WGS) entry which is preliminary data.</text>
</comment>
<dbReference type="PANTHER" id="PTHR12069:SF0">
    <property type="entry name" value="DNA-DIRECTED RNA POLYMERASE III SUBUNIT RPC5"/>
    <property type="match status" value="1"/>
</dbReference>
<name>A0ABQ0CG89_9HYPO</name>
<keyword evidence="3" id="KW-1185">Reference proteome</keyword>
<feature type="region of interest" description="Disordered" evidence="1">
    <location>
        <begin position="192"/>
        <end position="212"/>
    </location>
</feature>
<feature type="compositionally biased region" description="Basic and acidic residues" evidence="1">
    <location>
        <begin position="283"/>
        <end position="300"/>
    </location>
</feature>
<accession>A0ABQ0CG89</accession>
<gene>
    <name evidence="2" type="primary">g890</name>
    <name evidence="2" type="ORF">EsDP_00000890</name>
</gene>
<organism evidence="2 3">
    <name type="scientific">Epichloe bromicola</name>
    <dbReference type="NCBI Taxonomy" id="79588"/>
    <lineage>
        <taxon>Eukaryota</taxon>
        <taxon>Fungi</taxon>
        <taxon>Dikarya</taxon>
        <taxon>Ascomycota</taxon>
        <taxon>Pezizomycotina</taxon>
        <taxon>Sordariomycetes</taxon>
        <taxon>Hypocreomycetidae</taxon>
        <taxon>Hypocreales</taxon>
        <taxon>Clavicipitaceae</taxon>
        <taxon>Epichloe</taxon>
    </lineage>
</organism>
<dbReference type="Proteomes" id="UP001562357">
    <property type="component" value="Unassembled WGS sequence"/>
</dbReference>
<feature type="compositionally biased region" description="Low complexity" evidence="1">
    <location>
        <begin position="197"/>
        <end position="212"/>
    </location>
</feature>
<dbReference type="InterPro" id="IPR006886">
    <property type="entry name" value="RNA_pol_III_Rpc5"/>
</dbReference>
<protein>
    <recommendedName>
        <fullName evidence="4">DNA-directed RNA polymerase III complex subunit Rpc37</fullName>
    </recommendedName>
</protein>
<dbReference type="PANTHER" id="PTHR12069">
    <property type="entry name" value="DNA-DIRECTED RNA POLYMERASES III 80 KDA POLYPEPTIDE RNA POLYMERASE III SUBUNIT 5"/>
    <property type="match status" value="1"/>
</dbReference>
<feature type="region of interest" description="Disordered" evidence="1">
    <location>
        <begin position="321"/>
        <end position="381"/>
    </location>
</feature>
<evidence type="ECO:0000313" key="2">
    <source>
        <dbReference type="EMBL" id="GAB0132455.1"/>
    </source>
</evidence>
<sequence length="381" mass="41562">MGKRDKMDVDADADDDADPITASYPVYLNPALPLGRRLLVLQQPNRTDDTPRPAPTELRLKSHSGMVEVDLPLDTTAAYDREKGLRWGRTLQTSMAAKNGGSHGLAGGFGFGAVQQRGKKKGEGDDDEYMDWNEAVRQEKVLKTQTLGGQYPDTDEVQYMVGVFQGKNLHLTPVSSLVHLRPQLHHLDAATQQERNASASASKESGGSSSSAARAIHMTIKNTADGDAVTTETMADRLRYVQTENWRKLRYTDENEEAAWDVYNDSLFLQPKTEEAAAAAAEEQEKKADGEQGDNKKRHLEDLVPRFGATWGDKQMLEAVSGIVKPEAEPQPTAKPEPKAEAPAVPDEARRPTARPRGGAAAPAPRRTGRAKASSKAISID</sequence>
<dbReference type="EMBL" id="BAAFGZ010000017">
    <property type="protein sequence ID" value="GAB0132455.1"/>
    <property type="molecule type" value="Genomic_DNA"/>
</dbReference>
<feature type="region of interest" description="Disordered" evidence="1">
    <location>
        <begin position="1"/>
        <end position="22"/>
    </location>
</feature>
<feature type="compositionally biased region" description="Low complexity" evidence="1">
    <location>
        <begin position="355"/>
        <end position="366"/>
    </location>
</feature>
<feature type="region of interest" description="Disordered" evidence="1">
    <location>
        <begin position="274"/>
        <end position="300"/>
    </location>
</feature>
<proteinExistence type="predicted"/>